<organism evidence="1 2">
    <name type="scientific">Solirubrobacter ginsenosidimutans</name>
    <dbReference type="NCBI Taxonomy" id="490573"/>
    <lineage>
        <taxon>Bacteria</taxon>
        <taxon>Bacillati</taxon>
        <taxon>Actinomycetota</taxon>
        <taxon>Thermoleophilia</taxon>
        <taxon>Solirubrobacterales</taxon>
        <taxon>Solirubrobacteraceae</taxon>
        <taxon>Solirubrobacter</taxon>
    </lineage>
</organism>
<reference evidence="1" key="1">
    <citation type="submission" date="2022-10" db="EMBL/GenBank/DDBJ databases">
        <title>The WGS of Solirubrobacter ginsenosidimutans DSM 21036.</title>
        <authorList>
            <person name="Jiang Z."/>
        </authorList>
    </citation>
    <scope>NUCLEOTIDE SEQUENCE</scope>
    <source>
        <strain evidence="1">DSM 21036</strain>
    </source>
</reference>
<keyword evidence="2" id="KW-1185">Reference proteome</keyword>
<protein>
    <submittedName>
        <fullName evidence="1">Uncharacterized protein</fullName>
    </submittedName>
</protein>
<dbReference type="EMBL" id="JAPDOD010000012">
    <property type="protein sequence ID" value="MDA0161476.1"/>
    <property type="molecule type" value="Genomic_DNA"/>
</dbReference>
<dbReference type="Proteomes" id="UP001149140">
    <property type="component" value="Unassembled WGS sequence"/>
</dbReference>
<evidence type="ECO:0000313" key="1">
    <source>
        <dbReference type="EMBL" id="MDA0161476.1"/>
    </source>
</evidence>
<sequence length="51" mass="5780">MHPTLMTMYADARAESLRAGAESRRGTVVRAGTRRFFVFRRPRRTARVAAA</sequence>
<dbReference type="AlphaFoldDB" id="A0A9X3S2V0"/>
<gene>
    <name evidence="1" type="ORF">OM076_14460</name>
</gene>
<evidence type="ECO:0000313" key="2">
    <source>
        <dbReference type="Proteomes" id="UP001149140"/>
    </source>
</evidence>
<accession>A0A9X3S2V0</accession>
<dbReference type="RefSeq" id="WP_270040692.1">
    <property type="nucleotide sequence ID" value="NZ_JAPDOD010000012.1"/>
</dbReference>
<comment type="caution">
    <text evidence="1">The sequence shown here is derived from an EMBL/GenBank/DDBJ whole genome shotgun (WGS) entry which is preliminary data.</text>
</comment>
<proteinExistence type="predicted"/>
<name>A0A9X3S2V0_9ACTN</name>